<reference evidence="1 2" key="1">
    <citation type="journal article" date="2011" name="J. Bacteriol.">
        <title>Complete genome sequence of Mycoplasma haemofelis, a hemotropic mycoplasma.</title>
        <authorList>
            <person name="Barker E.N."/>
            <person name="Helps C.R."/>
            <person name="Peters I.R."/>
            <person name="Darby A.C."/>
            <person name="Radford A.D."/>
            <person name="Tasker S."/>
        </authorList>
    </citation>
    <scope>NUCLEOTIDE SEQUENCE [LARGE SCALE GENOMIC DNA]</scope>
    <source>
        <strain evidence="1 2">Langford 1</strain>
    </source>
</reference>
<dbReference type="EMBL" id="FR773153">
    <property type="protein sequence ID" value="CBY92334.1"/>
    <property type="molecule type" value="Genomic_DNA"/>
</dbReference>
<sequence>MNKFGALALLSAGGAGTSYAGYSYWTSGSEDKKAVTIGQKWAKFWIGTDDANSAVWSNKSTKLTNADEATLHPDLKDIKKAFRLEDLKGWCSKASSSEYEGKDSSYLEAVRGYCTFDIQDKLTKSALTKEGSWDDANNRLKKDGLSLSATMAEIKTKMSKEQEPDTDALKTWCIANYLKPWLGGDDADFMDVQSYCTTPVEN</sequence>
<dbReference type="HOGENOM" id="CLU_087258_1_0_14"/>
<protein>
    <submittedName>
        <fullName evidence="1">Uncharacterized protein</fullName>
    </submittedName>
</protein>
<name>E8ZGR3_MYCHL</name>
<proteinExistence type="predicted"/>
<evidence type="ECO:0000313" key="1">
    <source>
        <dbReference type="EMBL" id="CBY92334.1"/>
    </source>
</evidence>
<dbReference type="OrthoDB" id="9826873at2"/>
<dbReference type="KEGG" id="mha:HF1_03260"/>
<gene>
    <name evidence="1" type="ordered locus">HF1_03260</name>
</gene>
<dbReference type="Proteomes" id="UP000008637">
    <property type="component" value="Chromosome"/>
</dbReference>
<organism evidence="1 2">
    <name type="scientific">Mycoplasma haemofelis (strain Langford 1)</name>
    <name type="common">Haemobartonella felis</name>
    <dbReference type="NCBI Taxonomy" id="941640"/>
    <lineage>
        <taxon>Bacteria</taxon>
        <taxon>Bacillati</taxon>
        <taxon>Mycoplasmatota</taxon>
        <taxon>Mollicutes</taxon>
        <taxon>Mycoplasmataceae</taxon>
        <taxon>Mycoplasma</taxon>
    </lineage>
</organism>
<evidence type="ECO:0000313" key="2">
    <source>
        <dbReference type="Proteomes" id="UP000008637"/>
    </source>
</evidence>
<dbReference type="AlphaFoldDB" id="E8ZGR3"/>
<keyword evidence="2" id="KW-1185">Reference proteome</keyword>
<accession>E8ZGR3</accession>